<dbReference type="InterPro" id="IPR010998">
    <property type="entry name" value="Integrase_recombinase_N"/>
</dbReference>
<dbReference type="GO" id="GO:0003677">
    <property type="term" value="F:DNA binding"/>
    <property type="evidence" value="ECO:0007669"/>
    <property type="project" value="UniProtKB-KW"/>
</dbReference>
<keyword evidence="3" id="KW-0238">DNA-binding</keyword>
<proteinExistence type="inferred from homology"/>
<evidence type="ECO:0000313" key="7">
    <source>
        <dbReference type="Proteomes" id="UP000286288"/>
    </source>
</evidence>
<dbReference type="Gene3D" id="1.10.150.130">
    <property type="match status" value="1"/>
</dbReference>
<name>A0A415ESL1_ENTCA</name>
<dbReference type="GO" id="GO:0006310">
    <property type="term" value="P:DNA recombination"/>
    <property type="evidence" value="ECO:0007669"/>
    <property type="project" value="UniProtKB-KW"/>
</dbReference>
<reference evidence="6 7" key="1">
    <citation type="submission" date="2018-08" db="EMBL/GenBank/DDBJ databases">
        <title>A genome reference for cultivated species of the human gut microbiota.</title>
        <authorList>
            <person name="Zou Y."/>
            <person name="Xue W."/>
            <person name="Luo G."/>
        </authorList>
    </citation>
    <scope>NUCLEOTIDE SEQUENCE [LARGE SCALE GENOMIC DNA]</scope>
    <source>
        <strain evidence="6 7">AF48-16</strain>
    </source>
</reference>
<dbReference type="Pfam" id="PF00589">
    <property type="entry name" value="Phage_integrase"/>
    <property type="match status" value="1"/>
</dbReference>
<dbReference type="PROSITE" id="PS51898">
    <property type="entry name" value="TYR_RECOMBINASE"/>
    <property type="match status" value="1"/>
</dbReference>
<dbReference type="CDD" id="cd01189">
    <property type="entry name" value="INT_ICEBs1_C_like"/>
    <property type="match status" value="1"/>
</dbReference>
<comment type="caution">
    <text evidence="6">The sequence shown here is derived from an EMBL/GenBank/DDBJ whole genome shotgun (WGS) entry which is preliminary data.</text>
</comment>
<dbReference type="InterPro" id="IPR028259">
    <property type="entry name" value="AP2-like_int_N"/>
</dbReference>
<keyword evidence="4" id="KW-0233">DNA recombination</keyword>
<dbReference type="GO" id="GO:0015074">
    <property type="term" value="P:DNA integration"/>
    <property type="evidence" value="ECO:0007669"/>
    <property type="project" value="InterPro"/>
</dbReference>
<dbReference type="SUPFAM" id="SSF56349">
    <property type="entry name" value="DNA breaking-rejoining enzymes"/>
    <property type="match status" value="1"/>
</dbReference>
<dbReference type="PANTHER" id="PTHR30349">
    <property type="entry name" value="PHAGE INTEGRASE-RELATED"/>
    <property type="match status" value="1"/>
</dbReference>
<gene>
    <name evidence="6" type="ORF">DW084_09910</name>
</gene>
<dbReference type="PANTHER" id="PTHR30349:SF64">
    <property type="entry name" value="PROPHAGE INTEGRASE INTD-RELATED"/>
    <property type="match status" value="1"/>
</dbReference>
<dbReference type="Proteomes" id="UP000286288">
    <property type="component" value="Unassembled WGS sequence"/>
</dbReference>
<evidence type="ECO:0000256" key="1">
    <source>
        <dbReference type="ARBA" id="ARBA00008857"/>
    </source>
</evidence>
<dbReference type="Gene3D" id="1.10.443.10">
    <property type="entry name" value="Intergrase catalytic core"/>
    <property type="match status" value="1"/>
</dbReference>
<comment type="similarity">
    <text evidence="1">Belongs to the 'phage' integrase family.</text>
</comment>
<evidence type="ECO:0000256" key="2">
    <source>
        <dbReference type="ARBA" id="ARBA00022908"/>
    </source>
</evidence>
<dbReference type="AlphaFoldDB" id="A0A415ESL1"/>
<evidence type="ECO:0000256" key="4">
    <source>
        <dbReference type="ARBA" id="ARBA00023172"/>
    </source>
</evidence>
<dbReference type="InterPro" id="IPR011010">
    <property type="entry name" value="DNA_brk_join_enz"/>
</dbReference>
<feature type="domain" description="Tyr recombinase" evidence="5">
    <location>
        <begin position="165"/>
        <end position="366"/>
    </location>
</feature>
<organism evidence="6 7">
    <name type="scientific">Enterococcus casseliflavus</name>
    <name type="common">Enterococcus flavescens</name>
    <dbReference type="NCBI Taxonomy" id="37734"/>
    <lineage>
        <taxon>Bacteria</taxon>
        <taxon>Bacillati</taxon>
        <taxon>Bacillota</taxon>
        <taxon>Bacilli</taxon>
        <taxon>Lactobacillales</taxon>
        <taxon>Enterococcaceae</taxon>
        <taxon>Enterococcus</taxon>
    </lineage>
</organism>
<dbReference type="InterPro" id="IPR002104">
    <property type="entry name" value="Integrase_catalytic"/>
</dbReference>
<evidence type="ECO:0000259" key="5">
    <source>
        <dbReference type="PROSITE" id="PS51898"/>
    </source>
</evidence>
<dbReference type="Pfam" id="PF14659">
    <property type="entry name" value="Phage_int_SAM_3"/>
    <property type="match status" value="1"/>
</dbReference>
<keyword evidence="2" id="KW-0229">DNA integration</keyword>
<dbReference type="EMBL" id="QRMZ01000011">
    <property type="protein sequence ID" value="RHK06290.1"/>
    <property type="molecule type" value="Genomic_DNA"/>
</dbReference>
<evidence type="ECO:0000313" key="6">
    <source>
        <dbReference type="EMBL" id="RHK06290.1"/>
    </source>
</evidence>
<accession>A0A415ESL1</accession>
<dbReference type="InterPro" id="IPR013762">
    <property type="entry name" value="Integrase-like_cat_sf"/>
</dbReference>
<sequence length="379" mass="43758">MARYIKRGNSWQYEISYKDDDGKYKKLRKSGFPKKIDAIAAAADIESKLTKGLRVTTKDILLCDHFEQWMNVYKKGKVSNVTFRKYENTLMNIKKYFPNDTLKSLTRTSYQAKLNSFALKHADASVERFNIQIRASLRNAVDEGVIPYDFTQRAVIKGHAPSVKEKDKFLNYREFEKLINLASQKLDPRFASRFMLVVAGATGLRFAELLGLTWDRVDLDHGVITVDRTWDYMDTKEFAPTKNEQSNRKVPIDKKTVGIMKDFRSSQKQLFAGLGVNPKFDFVFYNVKEGLISNNAVNKKLKELLRQLKIDTPLTIHGLRHTHASVLIYKGINIMAVSKHLGHKNLAVTMETYSHAIKELEEREDEKIKLVFDDLYKDK</sequence>
<dbReference type="InterPro" id="IPR050090">
    <property type="entry name" value="Tyrosine_recombinase_XerCD"/>
</dbReference>
<dbReference type="InterPro" id="IPR004107">
    <property type="entry name" value="Integrase_SAM-like_N"/>
</dbReference>
<dbReference type="Pfam" id="PF14657">
    <property type="entry name" value="Arm-DNA-bind_4"/>
    <property type="match status" value="1"/>
</dbReference>
<evidence type="ECO:0000256" key="3">
    <source>
        <dbReference type="ARBA" id="ARBA00023125"/>
    </source>
</evidence>
<protein>
    <submittedName>
        <fullName evidence="6">Site-specific integrase</fullName>
    </submittedName>
</protein>